<accession>A0A919HWF2</accession>
<comment type="caution">
    <text evidence="1">The sequence shown here is derived from an EMBL/GenBank/DDBJ whole genome shotgun (WGS) entry which is preliminary data.</text>
</comment>
<dbReference type="Proteomes" id="UP000655094">
    <property type="component" value="Unassembled WGS sequence"/>
</dbReference>
<evidence type="ECO:0000313" key="1">
    <source>
        <dbReference type="EMBL" id="GHK55863.1"/>
    </source>
</evidence>
<gene>
    <name evidence="1" type="ORF">KPZU09_55990</name>
</gene>
<sequence>MSLNAGTASGDARRRYGANPLANAVSNMVSTATSEQAAIASMTEAERTAYFASNPGPRR</sequence>
<evidence type="ECO:0000313" key="2">
    <source>
        <dbReference type="Proteomes" id="UP000655094"/>
    </source>
</evidence>
<name>A0A919HWF2_KLEPN</name>
<organism evidence="1 2">
    <name type="scientific">Klebsiella pneumoniae</name>
    <dbReference type="NCBI Taxonomy" id="573"/>
    <lineage>
        <taxon>Bacteria</taxon>
        <taxon>Pseudomonadati</taxon>
        <taxon>Pseudomonadota</taxon>
        <taxon>Gammaproteobacteria</taxon>
        <taxon>Enterobacterales</taxon>
        <taxon>Enterobacteriaceae</taxon>
        <taxon>Klebsiella/Raoultella group</taxon>
        <taxon>Klebsiella</taxon>
        <taxon>Klebsiella pneumoniae complex</taxon>
    </lineage>
</organism>
<protein>
    <submittedName>
        <fullName evidence="1">Uncharacterized protein</fullName>
    </submittedName>
</protein>
<reference evidence="1" key="1">
    <citation type="submission" date="2020-10" db="EMBL/GenBank/DDBJ databases">
        <title>Genome Sequence of ESBL Producing Zambian Clinical Strains.</title>
        <authorList>
            <person name="Shawa M."/>
            <person name="Furuta Y."/>
            <person name="Simbotwe M."/>
            <person name="Mulenga E."/>
            <person name="Mubanga M."/>
            <person name="Mulenga G."/>
            <person name="Kaile C."/>
            <person name="Zorigt T."/>
            <person name="Hang'ombe B."/>
            <person name="Higashi H."/>
        </authorList>
    </citation>
    <scope>NUCLEOTIDE SEQUENCE</scope>
    <source>
        <strain evidence="1">Zam_UTH_09</strain>
    </source>
</reference>
<dbReference type="EMBL" id="BNFF01000001">
    <property type="protein sequence ID" value="GHK55863.1"/>
    <property type="molecule type" value="Genomic_DNA"/>
</dbReference>
<dbReference type="AlphaFoldDB" id="A0A919HWF2"/>
<proteinExistence type="predicted"/>